<dbReference type="PANTHER" id="PTHR34408">
    <property type="entry name" value="FAMILY PROTEIN, PUTATIVE-RELATED"/>
    <property type="match status" value="1"/>
</dbReference>
<comment type="caution">
    <text evidence="2">The sequence shown here is derived from an EMBL/GenBank/DDBJ whole genome shotgun (WGS) entry which is preliminary data.</text>
</comment>
<dbReference type="Proteomes" id="UP000651156">
    <property type="component" value="Unassembled WGS sequence"/>
</dbReference>
<evidence type="ECO:0000313" key="2">
    <source>
        <dbReference type="EMBL" id="MBE9191881.1"/>
    </source>
</evidence>
<reference evidence="2 3" key="1">
    <citation type="submission" date="2020-10" db="EMBL/GenBank/DDBJ databases">
        <authorList>
            <person name="Castelo-Branco R."/>
            <person name="Eusebio N."/>
            <person name="Adriana R."/>
            <person name="Vieira A."/>
            <person name="Brugerolle De Fraissinette N."/>
            <person name="Rezende De Castro R."/>
            <person name="Schneider M.P."/>
            <person name="Vasconcelos V."/>
            <person name="Leao P.N."/>
        </authorList>
    </citation>
    <scope>NUCLEOTIDE SEQUENCE [LARGE SCALE GENOMIC DNA]</scope>
    <source>
        <strain evidence="2 3">LEGE 06123</strain>
    </source>
</reference>
<evidence type="ECO:0000313" key="3">
    <source>
        <dbReference type="Proteomes" id="UP000651156"/>
    </source>
</evidence>
<feature type="domain" description="SH3b" evidence="1">
    <location>
        <begin position="144"/>
        <end position="187"/>
    </location>
</feature>
<dbReference type="InterPro" id="IPR052354">
    <property type="entry name" value="Cell_Wall_Dynamics_Protein"/>
</dbReference>
<gene>
    <name evidence="2" type="ORF">IQ230_16295</name>
</gene>
<dbReference type="InterPro" id="IPR003646">
    <property type="entry name" value="SH3-like_bac-type"/>
</dbReference>
<evidence type="ECO:0000259" key="1">
    <source>
        <dbReference type="Pfam" id="PF08239"/>
    </source>
</evidence>
<organism evidence="2 3">
    <name type="scientific">Gloeocapsopsis crepidinum LEGE 06123</name>
    <dbReference type="NCBI Taxonomy" id="588587"/>
    <lineage>
        <taxon>Bacteria</taxon>
        <taxon>Bacillati</taxon>
        <taxon>Cyanobacteriota</taxon>
        <taxon>Cyanophyceae</taxon>
        <taxon>Oscillatoriophycideae</taxon>
        <taxon>Chroococcales</taxon>
        <taxon>Chroococcaceae</taxon>
        <taxon>Gloeocapsopsis</taxon>
    </lineage>
</organism>
<keyword evidence="3" id="KW-1185">Reference proteome</keyword>
<protein>
    <submittedName>
        <fullName evidence="2">SH3 domain-containing protein</fullName>
    </submittedName>
</protein>
<proteinExistence type="predicted"/>
<dbReference type="Gene3D" id="2.30.30.40">
    <property type="entry name" value="SH3 Domains"/>
    <property type="match status" value="2"/>
</dbReference>
<dbReference type="Pfam" id="PF08239">
    <property type="entry name" value="SH3_3"/>
    <property type="match status" value="1"/>
</dbReference>
<name>A0ABR9UU97_9CHRO</name>
<sequence length="197" mass="21295">MKQTITWKNYPALTISFLSTVALTTSILTVNAVEPLASKSLIVKKTLASPTEFEIAQRSDSCYQVIAKSGLYVREEPTVYSSAVGIIAYGRNIEVAGGITNNWVPISAPLKGFVYADWIGRCQAASPPPSNCRQVITEGGIPARQKPSSESEIIGYISSGRRVILTGQGTNGWVPISVPFKGYVSSDQLVYCRNFPS</sequence>
<dbReference type="EMBL" id="JADEWN010000041">
    <property type="protein sequence ID" value="MBE9191881.1"/>
    <property type="molecule type" value="Genomic_DNA"/>
</dbReference>
<dbReference type="RefSeq" id="WP_193933145.1">
    <property type="nucleotide sequence ID" value="NZ_CAWPMZ010000074.1"/>
</dbReference>
<accession>A0ABR9UU97</accession>
<dbReference type="PANTHER" id="PTHR34408:SF1">
    <property type="entry name" value="GLYCOSYL HYDROLASE FAMILY 19 DOMAIN-CONTAINING PROTEIN HI_1415"/>
    <property type="match status" value="1"/>
</dbReference>